<organism evidence="6 7">
    <name type="scientific">Epicoccum nigrum</name>
    <name type="common">Soil fungus</name>
    <name type="synonym">Epicoccum purpurascens</name>
    <dbReference type="NCBI Taxonomy" id="105696"/>
    <lineage>
        <taxon>Eukaryota</taxon>
        <taxon>Fungi</taxon>
        <taxon>Dikarya</taxon>
        <taxon>Ascomycota</taxon>
        <taxon>Pezizomycotina</taxon>
        <taxon>Dothideomycetes</taxon>
        <taxon>Pleosporomycetidae</taxon>
        <taxon>Pleosporales</taxon>
        <taxon>Pleosporineae</taxon>
        <taxon>Didymellaceae</taxon>
        <taxon>Epicoccum</taxon>
    </lineage>
</organism>
<dbReference type="Pfam" id="PF07859">
    <property type="entry name" value="Abhydrolase_3"/>
    <property type="match status" value="1"/>
</dbReference>
<evidence type="ECO:0000256" key="2">
    <source>
        <dbReference type="ARBA" id="ARBA00022801"/>
    </source>
</evidence>
<accession>A0A1Y2M8A6</accession>
<evidence type="ECO:0000256" key="1">
    <source>
        <dbReference type="ARBA" id="ARBA00010515"/>
    </source>
</evidence>
<dbReference type="InterPro" id="IPR029058">
    <property type="entry name" value="AB_hydrolase_fold"/>
</dbReference>
<sequence length="383" mass="42359">MPLEKEYGSKSYLRIGWLILNAASAAIYRIATYPFRTVRAPSLYKDALSAAVRSMMDRLTIADARYLVAPTSESYVNSYCEPQGLEPRTLKLSNKNGQGIAHWMGDPDADAVVLYCHGGGYTQPASMGNYRYLSRLVKDLNETQSKASVSVLMLAYSLAPEAVHPTQLREAAVVLEHLIHHTGRSPSNVFLAGDSAGGNLVMSLLSHILHPHPDVFRVQLDSPLGGLLLLSPWVGFRTDYSSFKSNADLDILSPFALRKWSAMFLGKANKINPEIDPGPVSGDQWTDVCLNPPSWWEGMHHVVSGVFIWWGAHEVFVDSVRELERNFRTGWTDGGGDRERVLFLESAGEAHVAPISDTMLPGGGKKSDAQLEIEEWLKSRLHQ</sequence>
<evidence type="ECO:0000313" key="7">
    <source>
        <dbReference type="Proteomes" id="UP000193240"/>
    </source>
</evidence>
<comment type="similarity">
    <text evidence="1">Belongs to the 'GDXG' lipolytic enzyme family.</text>
</comment>
<dbReference type="SUPFAM" id="SSF53474">
    <property type="entry name" value="alpha/beta-Hydrolases"/>
    <property type="match status" value="1"/>
</dbReference>
<dbReference type="InterPro" id="IPR033140">
    <property type="entry name" value="Lipase_GDXG_put_SER_AS"/>
</dbReference>
<dbReference type="AlphaFoldDB" id="A0A1Y2M8A6"/>
<dbReference type="PANTHER" id="PTHR48081">
    <property type="entry name" value="AB HYDROLASE SUPERFAMILY PROTEIN C4A8.06C"/>
    <property type="match status" value="1"/>
</dbReference>
<keyword evidence="7" id="KW-1185">Reference proteome</keyword>
<feature type="active site" evidence="3">
    <location>
        <position position="195"/>
    </location>
</feature>
<dbReference type="InterPro" id="IPR013094">
    <property type="entry name" value="AB_hydrolase_3"/>
</dbReference>
<dbReference type="InterPro" id="IPR050300">
    <property type="entry name" value="GDXG_lipolytic_enzyme"/>
</dbReference>
<dbReference type="Proteomes" id="UP000193240">
    <property type="component" value="Unassembled WGS sequence"/>
</dbReference>
<keyword evidence="2" id="KW-0378">Hydrolase</keyword>
<evidence type="ECO:0000313" key="6">
    <source>
        <dbReference type="EMBL" id="OSS52320.1"/>
    </source>
</evidence>
<reference evidence="6 7" key="1">
    <citation type="journal article" date="2017" name="Genome Announc.">
        <title>Genome sequence of the saprophytic ascomycete Epicoccum nigrum ICMP 19927 strain isolated from New Zealand.</title>
        <authorList>
            <person name="Fokin M."/>
            <person name="Fleetwood D."/>
            <person name="Weir B.S."/>
            <person name="Villas-Boas S.G."/>
        </authorList>
    </citation>
    <scope>NUCLEOTIDE SEQUENCE [LARGE SCALE GENOMIC DNA]</scope>
    <source>
        <strain evidence="6 7">ICMP 19927</strain>
    </source>
</reference>
<dbReference type="STRING" id="105696.A0A1Y2M8A6"/>
<evidence type="ECO:0000256" key="4">
    <source>
        <dbReference type="SAM" id="Phobius"/>
    </source>
</evidence>
<feature type="transmembrane region" description="Helical" evidence="4">
    <location>
        <begin position="12"/>
        <end position="31"/>
    </location>
</feature>
<evidence type="ECO:0000259" key="5">
    <source>
        <dbReference type="Pfam" id="PF07859"/>
    </source>
</evidence>
<dbReference type="Gene3D" id="3.40.50.1820">
    <property type="entry name" value="alpha/beta hydrolase"/>
    <property type="match status" value="1"/>
</dbReference>
<proteinExistence type="inferred from homology"/>
<dbReference type="PROSITE" id="PS01174">
    <property type="entry name" value="LIPASE_GDXG_SER"/>
    <property type="match status" value="1"/>
</dbReference>
<dbReference type="PANTHER" id="PTHR48081:SF31">
    <property type="entry name" value="STERYL ACETYL HYDROLASE MUG81-RELATED"/>
    <property type="match status" value="1"/>
</dbReference>
<dbReference type="InParanoid" id="A0A1Y2M8A6"/>
<dbReference type="EMBL" id="KZ107839">
    <property type="protein sequence ID" value="OSS52320.1"/>
    <property type="molecule type" value="Genomic_DNA"/>
</dbReference>
<keyword evidence="4" id="KW-0812">Transmembrane</keyword>
<keyword evidence="4" id="KW-1133">Transmembrane helix</keyword>
<dbReference type="OMA" id="DGALGHW"/>
<gene>
    <name evidence="6" type="ORF">B5807_02369</name>
</gene>
<dbReference type="GO" id="GO:0016787">
    <property type="term" value="F:hydrolase activity"/>
    <property type="evidence" value="ECO:0007669"/>
    <property type="project" value="UniProtKB-KW"/>
</dbReference>
<name>A0A1Y2M8A6_EPING</name>
<feature type="domain" description="Alpha/beta hydrolase fold-3" evidence="5">
    <location>
        <begin position="113"/>
        <end position="277"/>
    </location>
</feature>
<protein>
    <recommendedName>
        <fullName evidence="5">Alpha/beta hydrolase fold-3 domain-containing protein</fullName>
    </recommendedName>
</protein>
<keyword evidence="4" id="KW-0472">Membrane</keyword>
<evidence type="ECO:0000256" key="3">
    <source>
        <dbReference type="PROSITE-ProRule" id="PRU10038"/>
    </source>
</evidence>